<name>A0A4U6BJE2_9BRAD</name>
<proteinExistence type="predicted"/>
<keyword evidence="5" id="KW-1185">Reference proteome</keyword>
<keyword evidence="1" id="KW-0812">Transmembrane</keyword>
<comment type="caution">
    <text evidence="4">The sequence shown here is derived from an EMBL/GenBank/DDBJ whole genome shotgun (WGS) entry which is preliminary data.</text>
</comment>
<dbReference type="InterPro" id="IPR042099">
    <property type="entry name" value="ANL_N_sf"/>
</dbReference>
<dbReference type="GO" id="GO:0016878">
    <property type="term" value="F:acid-thiol ligase activity"/>
    <property type="evidence" value="ECO:0007669"/>
    <property type="project" value="UniProtKB-ARBA"/>
</dbReference>
<dbReference type="Pfam" id="PF13193">
    <property type="entry name" value="AMP-binding_C"/>
    <property type="match status" value="1"/>
</dbReference>
<feature type="transmembrane region" description="Helical" evidence="1">
    <location>
        <begin position="264"/>
        <end position="287"/>
    </location>
</feature>
<reference evidence="4" key="1">
    <citation type="submission" date="2019-04" db="EMBL/GenBank/DDBJ databases">
        <title>Whole genome sequencing of cave bacteria.</title>
        <authorList>
            <person name="Gan H.M."/>
            <person name="Barton H."/>
            <person name="Savka M.A."/>
        </authorList>
    </citation>
    <scope>NUCLEOTIDE SEQUENCE [LARGE SCALE GENOMIC DNA]</scope>
    <source>
        <strain evidence="4">LC387</strain>
    </source>
</reference>
<gene>
    <name evidence="4" type="ORF">YH63_001525</name>
</gene>
<dbReference type="SUPFAM" id="SSF56801">
    <property type="entry name" value="Acetyl-CoA synthetase-like"/>
    <property type="match status" value="1"/>
</dbReference>
<dbReference type="InterPro" id="IPR050237">
    <property type="entry name" value="ATP-dep_AMP-bd_enzyme"/>
</dbReference>
<dbReference type="OrthoDB" id="9803968at2"/>
<dbReference type="Gene3D" id="3.40.50.12780">
    <property type="entry name" value="N-terminal domain of ligase-like"/>
    <property type="match status" value="1"/>
</dbReference>
<sequence length="568" mass="62096">MTRQEKRSWKVWPARLPAAMEPPTVSLWDSLSVSAKRYPNKTALAFFDSRITYAELENAVARLAARLAALGVQSGDRVLVVMQNCPQLVIAHYAIARANAVVVPVNPMNRAAELRHYISDAQATVAITTGDLAGEVAAASDGIETADHLHHLIVSQFADVIGSSNGSFSAIPAQWRDWLTAHHPLPSLGRGAVHHWQDALQAQDVLPDLVACRDDLALLPYTSGTTGLPKGCMLTHASVMHNAMATSFWLDGTPEMVSLAVLPLFHITGLVCVMHASIFAGGTLVIMPRWDRDVAGQLISQHGVSHWTCIPTMIIDLLASPQLAQYDFSSLVYIGGGGSAMPQAIAERLFDQFGLRFVEGYGLTESAAVTLFNPCDAPKLQCLGIPFISVDARVIDIDTNAEMAVGEQGEIVVHGPQVFRGYWRRADATEQAFITIDGKRFLRTGDLGYQGEAGYFFITDRLKRMINASGYKVWPAELEAVMFRHPGIQEVCVISANDAYRGETVKAVVVRKPSHTGLTEQDIIDWCRAQISAYKAPRIVQFVDALPKNASGKVMWRRLQEAESARSQ</sequence>
<protein>
    <submittedName>
        <fullName evidence="4">Long-chain fatty acid--CoA ligase</fullName>
    </submittedName>
</protein>
<feature type="domain" description="AMP-binding enzyme C-terminal" evidence="3">
    <location>
        <begin position="477"/>
        <end position="553"/>
    </location>
</feature>
<dbReference type="PANTHER" id="PTHR43767">
    <property type="entry name" value="LONG-CHAIN-FATTY-ACID--COA LIGASE"/>
    <property type="match status" value="1"/>
</dbReference>
<dbReference type="EMBL" id="LBIA02000001">
    <property type="protein sequence ID" value="TKT70207.1"/>
    <property type="molecule type" value="Genomic_DNA"/>
</dbReference>
<dbReference type="Pfam" id="PF00501">
    <property type="entry name" value="AMP-binding"/>
    <property type="match status" value="1"/>
</dbReference>
<evidence type="ECO:0000259" key="2">
    <source>
        <dbReference type="Pfam" id="PF00501"/>
    </source>
</evidence>
<dbReference type="InterPro" id="IPR020845">
    <property type="entry name" value="AMP-binding_CS"/>
</dbReference>
<evidence type="ECO:0000256" key="1">
    <source>
        <dbReference type="SAM" id="Phobius"/>
    </source>
</evidence>
<dbReference type="PROSITE" id="PS00455">
    <property type="entry name" value="AMP_BINDING"/>
    <property type="match status" value="1"/>
</dbReference>
<dbReference type="InterPro" id="IPR045851">
    <property type="entry name" value="AMP-bd_C_sf"/>
</dbReference>
<dbReference type="STRING" id="211460.YH63_17345"/>
<accession>A0A4U6BJE2</accession>
<dbReference type="Proteomes" id="UP000034832">
    <property type="component" value="Unassembled WGS sequence"/>
</dbReference>
<dbReference type="InterPro" id="IPR025110">
    <property type="entry name" value="AMP-bd_C"/>
</dbReference>
<evidence type="ECO:0000313" key="5">
    <source>
        <dbReference type="Proteomes" id="UP000034832"/>
    </source>
</evidence>
<dbReference type="AlphaFoldDB" id="A0A4U6BJE2"/>
<dbReference type="Gene3D" id="3.30.300.30">
    <property type="match status" value="1"/>
</dbReference>
<keyword evidence="1" id="KW-1133">Transmembrane helix</keyword>
<evidence type="ECO:0000313" key="4">
    <source>
        <dbReference type="EMBL" id="TKT70207.1"/>
    </source>
</evidence>
<evidence type="ECO:0000259" key="3">
    <source>
        <dbReference type="Pfam" id="PF13193"/>
    </source>
</evidence>
<organism evidence="4 5">
    <name type="scientific">Afipia massiliensis</name>
    <dbReference type="NCBI Taxonomy" id="211460"/>
    <lineage>
        <taxon>Bacteria</taxon>
        <taxon>Pseudomonadati</taxon>
        <taxon>Pseudomonadota</taxon>
        <taxon>Alphaproteobacteria</taxon>
        <taxon>Hyphomicrobiales</taxon>
        <taxon>Nitrobacteraceae</taxon>
        <taxon>Afipia</taxon>
    </lineage>
</organism>
<feature type="domain" description="AMP-dependent synthetase/ligase" evidence="2">
    <location>
        <begin position="33"/>
        <end position="423"/>
    </location>
</feature>
<dbReference type="NCBIfam" id="NF006181">
    <property type="entry name" value="PRK08314.1"/>
    <property type="match status" value="1"/>
</dbReference>
<keyword evidence="4" id="KW-0436">Ligase</keyword>
<dbReference type="RefSeq" id="WP_046829129.1">
    <property type="nucleotide sequence ID" value="NZ_LBIA02000001.1"/>
</dbReference>
<dbReference type="PANTHER" id="PTHR43767:SF1">
    <property type="entry name" value="NONRIBOSOMAL PEPTIDE SYNTHASE PES1 (EUROFUNG)-RELATED"/>
    <property type="match status" value="1"/>
</dbReference>
<keyword evidence="1" id="KW-0472">Membrane</keyword>
<dbReference type="InterPro" id="IPR000873">
    <property type="entry name" value="AMP-dep_synth/lig_dom"/>
</dbReference>